<dbReference type="PANTHER" id="PTHR10885">
    <property type="entry name" value="ISOPENTENYL-DIPHOSPHATE DELTA-ISOMERASE"/>
    <property type="match status" value="1"/>
</dbReference>
<evidence type="ECO:0000256" key="5">
    <source>
        <dbReference type="ARBA" id="ARBA00023235"/>
    </source>
</evidence>
<comment type="pathway">
    <text evidence="1">Isoprenoid biosynthesis; dimethylallyl diphosphate biosynthesis; dimethylallyl diphosphate from isopentenyl diphosphate: step 1/1.</text>
</comment>
<evidence type="ECO:0000259" key="6">
    <source>
        <dbReference type="PROSITE" id="PS51462"/>
    </source>
</evidence>
<proteinExistence type="inferred from homology"/>
<dbReference type="GO" id="GO:0009240">
    <property type="term" value="P:isopentenyl diphosphate biosynthetic process"/>
    <property type="evidence" value="ECO:0007669"/>
    <property type="project" value="TreeGrafter"/>
</dbReference>
<dbReference type="InterPro" id="IPR015797">
    <property type="entry name" value="NUDIX_hydrolase-like_dom_sf"/>
</dbReference>
<dbReference type="PANTHER" id="PTHR10885:SF0">
    <property type="entry name" value="ISOPENTENYL-DIPHOSPHATE DELTA-ISOMERASE"/>
    <property type="match status" value="1"/>
</dbReference>
<dbReference type="Gene3D" id="3.90.79.10">
    <property type="entry name" value="Nucleoside Triphosphate Pyrophosphohydrolase"/>
    <property type="match status" value="1"/>
</dbReference>
<gene>
    <name evidence="7" type="ORF">GMRT_12124</name>
</gene>
<keyword evidence="4" id="KW-0414">Isoprene biosynthesis</keyword>
<evidence type="ECO:0000256" key="2">
    <source>
        <dbReference type="ARBA" id="ARBA00007579"/>
    </source>
</evidence>
<dbReference type="PROSITE" id="PS51462">
    <property type="entry name" value="NUDIX"/>
    <property type="match status" value="1"/>
</dbReference>
<dbReference type="InterPro" id="IPR000086">
    <property type="entry name" value="NUDIX_hydrolase_dom"/>
</dbReference>
<comment type="similarity">
    <text evidence="2">Belongs to the IPP isomerase type 1 family.</text>
</comment>
<evidence type="ECO:0000256" key="3">
    <source>
        <dbReference type="ARBA" id="ARBA00012057"/>
    </source>
</evidence>
<dbReference type="EMBL" id="VDLU01000004">
    <property type="protein sequence ID" value="TNJ26918.1"/>
    <property type="molecule type" value="Genomic_DNA"/>
</dbReference>
<dbReference type="GO" id="GO:0004452">
    <property type="term" value="F:isopentenyl-diphosphate delta-isomerase activity"/>
    <property type="evidence" value="ECO:0007669"/>
    <property type="project" value="UniProtKB-EC"/>
</dbReference>
<dbReference type="SUPFAM" id="SSF55811">
    <property type="entry name" value="Nudix"/>
    <property type="match status" value="1"/>
</dbReference>
<dbReference type="InterPro" id="IPR011876">
    <property type="entry name" value="IsopentenylPP_isomerase_typ1"/>
</dbReference>
<dbReference type="EC" id="5.3.3.2" evidence="3"/>
<reference evidence="7 8" key="1">
    <citation type="submission" date="2019-05" db="EMBL/GenBank/DDBJ databases">
        <title>The compact genome of Giardia muris reveals important steps in the evolution of intestinal protozoan parasites.</title>
        <authorList>
            <person name="Xu F."/>
            <person name="Jimenez-Gonzalez A."/>
            <person name="Einarsson E."/>
            <person name="Astvaldsson A."/>
            <person name="Peirasmaki D."/>
            <person name="Eckmann L."/>
            <person name="Andersson J.O."/>
            <person name="Svard S.G."/>
            <person name="Jerlstrom-Hultqvist J."/>
        </authorList>
    </citation>
    <scope>NUCLEOTIDE SEQUENCE [LARGE SCALE GENOMIC DNA]</scope>
    <source>
        <strain evidence="7 8">Roberts-Thomson</strain>
    </source>
</reference>
<dbReference type="PIRSF" id="PIRSF018427">
    <property type="entry name" value="Isopntndiph_ism"/>
    <property type="match status" value="1"/>
</dbReference>
<dbReference type="OrthoDB" id="510307at2759"/>
<keyword evidence="5 7" id="KW-0413">Isomerase</keyword>
<sequence>MAVSAIQQRAVFGAQMAAMCEERLLLVNERDEIVGNVSKLEAHIRPNVLHRAFSVIVVGPEGELLLQRRASSKLTFPSLISNTCCSHPLYSVPGDEEGIMGVKRAACRRLLHEVGLALQPSELIYVGTLCYNGHSNSTVWIDMETMQASNQPFPNSAPHTLYEAEMDYILLHFALDRASISLNSWNPTEVSELFWCTETELCTRWSEVTPWFYHIYDRFLGSLLRDYLDARRAPEERSWTLVAV</sequence>
<comment type="caution">
    <text evidence="7">The sequence shown here is derived from an EMBL/GenBank/DDBJ whole genome shotgun (WGS) entry which is preliminary data.</text>
</comment>
<dbReference type="VEuPathDB" id="GiardiaDB:GMRT_12124"/>
<evidence type="ECO:0000313" key="7">
    <source>
        <dbReference type="EMBL" id="TNJ26918.1"/>
    </source>
</evidence>
<organism evidence="7 8">
    <name type="scientific">Giardia muris</name>
    <dbReference type="NCBI Taxonomy" id="5742"/>
    <lineage>
        <taxon>Eukaryota</taxon>
        <taxon>Metamonada</taxon>
        <taxon>Diplomonadida</taxon>
        <taxon>Hexamitidae</taxon>
        <taxon>Giardiinae</taxon>
        <taxon>Giardia</taxon>
    </lineage>
</organism>
<keyword evidence="8" id="KW-1185">Reference proteome</keyword>
<accession>A0A4Z1STF0</accession>
<dbReference type="UniPathway" id="UPA00059">
    <property type="reaction ID" value="UER00104"/>
</dbReference>
<evidence type="ECO:0000256" key="4">
    <source>
        <dbReference type="ARBA" id="ARBA00023229"/>
    </source>
</evidence>
<dbReference type="Proteomes" id="UP000315496">
    <property type="component" value="Chromosome 4"/>
</dbReference>
<dbReference type="Pfam" id="PF00293">
    <property type="entry name" value="NUDIX"/>
    <property type="match status" value="1"/>
</dbReference>
<protein>
    <recommendedName>
        <fullName evidence="3">isopentenyl-diphosphate Delta-isomerase</fullName>
        <ecNumber evidence="3">5.3.3.2</ecNumber>
    </recommendedName>
</protein>
<name>A0A4Z1STF0_GIAMU</name>
<feature type="domain" description="Nudix hydrolase" evidence="6">
    <location>
        <begin position="48"/>
        <end position="221"/>
    </location>
</feature>
<dbReference type="GO" id="GO:0005737">
    <property type="term" value="C:cytoplasm"/>
    <property type="evidence" value="ECO:0007669"/>
    <property type="project" value="TreeGrafter"/>
</dbReference>
<dbReference type="AlphaFoldDB" id="A0A4Z1STF0"/>
<evidence type="ECO:0000256" key="1">
    <source>
        <dbReference type="ARBA" id="ARBA00004826"/>
    </source>
</evidence>
<dbReference type="CDD" id="cd02885">
    <property type="entry name" value="NUDIX_IPP_Isomerase"/>
    <property type="match status" value="1"/>
</dbReference>
<dbReference type="GO" id="GO:0050992">
    <property type="term" value="P:dimethylallyl diphosphate biosynthetic process"/>
    <property type="evidence" value="ECO:0007669"/>
    <property type="project" value="UniProtKB-UniPathway"/>
</dbReference>
<evidence type="ECO:0000313" key="8">
    <source>
        <dbReference type="Proteomes" id="UP000315496"/>
    </source>
</evidence>